<proteinExistence type="predicted"/>
<dbReference type="Proteomes" id="UP001187531">
    <property type="component" value="Unassembled WGS sequence"/>
</dbReference>
<protein>
    <submittedName>
        <fullName evidence="1">Uncharacterized protein</fullName>
    </submittedName>
</protein>
<dbReference type="EMBL" id="JAVRJZ010000021">
    <property type="protein sequence ID" value="KAK2705410.1"/>
    <property type="molecule type" value="Genomic_DNA"/>
</dbReference>
<name>A0AA88HAI9_ARTSF</name>
<organism evidence="1 2">
    <name type="scientific">Artemia franciscana</name>
    <name type="common">Brine shrimp</name>
    <name type="synonym">Artemia sanfranciscana</name>
    <dbReference type="NCBI Taxonomy" id="6661"/>
    <lineage>
        <taxon>Eukaryota</taxon>
        <taxon>Metazoa</taxon>
        <taxon>Ecdysozoa</taxon>
        <taxon>Arthropoda</taxon>
        <taxon>Crustacea</taxon>
        <taxon>Branchiopoda</taxon>
        <taxon>Anostraca</taxon>
        <taxon>Artemiidae</taxon>
        <taxon>Artemia</taxon>
    </lineage>
</organism>
<accession>A0AA88HAI9</accession>
<comment type="caution">
    <text evidence="1">The sequence shown here is derived from an EMBL/GenBank/DDBJ whole genome shotgun (WGS) entry which is preliminary data.</text>
</comment>
<gene>
    <name evidence="1" type="ORF">QYM36_017453</name>
</gene>
<keyword evidence="2" id="KW-1185">Reference proteome</keyword>
<reference evidence="1" key="1">
    <citation type="submission" date="2023-07" db="EMBL/GenBank/DDBJ databases">
        <title>Chromosome-level genome assembly of Artemia franciscana.</title>
        <authorList>
            <person name="Jo E."/>
        </authorList>
    </citation>
    <scope>NUCLEOTIDE SEQUENCE</scope>
    <source>
        <tissue evidence="1">Whole body</tissue>
    </source>
</reference>
<evidence type="ECO:0000313" key="2">
    <source>
        <dbReference type="Proteomes" id="UP001187531"/>
    </source>
</evidence>
<evidence type="ECO:0000313" key="1">
    <source>
        <dbReference type="EMBL" id="KAK2705410.1"/>
    </source>
</evidence>
<sequence length="115" mass="12994">MLTSLANKEADINVKKVQGLTDGNMWTWQAKEAASRGDTRTVYRVKKIVGRSSKERCPIKDEGRRLLTNVEEQMERLASCFETIVSPDTPDQPLFYLCISDDKQTADEILSVAKN</sequence>
<dbReference type="AlphaFoldDB" id="A0AA88HAI9"/>